<evidence type="ECO:0000259" key="6">
    <source>
        <dbReference type="Pfam" id="PF00294"/>
    </source>
</evidence>
<feature type="domain" description="Carbohydrate kinase PfkB" evidence="6">
    <location>
        <begin position="2"/>
        <end position="297"/>
    </location>
</feature>
<dbReference type="RefSeq" id="WP_091377897.1">
    <property type="nucleotide sequence ID" value="NZ_FNDV01000004.1"/>
</dbReference>
<comment type="similarity">
    <text evidence="1">Belongs to the carbohydrate kinase PfkB family.</text>
</comment>
<dbReference type="GO" id="GO:0016301">
    <property type="term" value="F:kinase activity"/>
    <property type="evidence" value="ECO:0007669"/>
    <property type="project" value="UniProtKB-KW"/>
</dbReference>
<dbReference type="CDD" id="cd01166">
    <property type="entry name" value="KdgK"/>
    <property type="match status" value="1"/>
</dbReference>
<dbReference type="GO" id="GO:0005524">
    <property type="term" value="F:ATP binding"/>
    <property type="evidence" value="ECO:0007669"/>
    <property type="project" value="UniProtKB-KW"/>
</dbReference>
<dbReference type="InterPro" id="IPR011611">
    <property type="entry name" value="PfkB_dom"/>
</dbReference>
<keyword evidence="5" id="KW-0067">ATP-binding</keyword>
<dbReference type="PROSITE" id="PS00584">
    <property type="entry name" value="PFKB_KINASES_2"/>
    <property type="match status" value="1"/>
</dbReference>
<dbReference type="STRING" id="504798.SAMN05421871_104270"/>
<name>A0A1H0R475_9PSEU</name>
<dbReference type="AlphaFoldDB" id="A0A1H0R475"/>
<dbReference type="PANTHER" id="PTHR43085">
    <property type="entry name" value="HEXOKINASE FAMILY MEMBER"/>
    <property type="match status" value="1"/>
</dbReference>
<evidence type="ECO:0000256" key="3">
    <source>
        <dbReference type="ARBA" id="ARBA00022741"/>
    </source>
</evidence>
<organism evidence="7 8">
    <name type="scientific">Actinokineospora alba</name>
    <dbReference type="NCBI Taxonomy" id="504798"/>
    <lineage>
        <taxon>Bacteria</taxon>
        <taxon>Bacillati</taxon>
        <taxon>Actinomycetota</taxon>
        <taxon>Actinomycetes</taxon>
        <taxon>Pseudonocardiales</taxon>
        <taxon>Pseudonocardiaceae</taxon>
        <taxon>Actinokineospora</taxon>
    </lineage>
</organism>
<protein>
    <submittedName>
        <fullName evidence="7">5-dehydro-2-deoxygluconokinase</fullName>
    </submittedName>
</protein>
<gene>
    <name evidence="7" type="ORF">SAMN05192558_107271</name>
</gene>
<dbReference type="Pfam" id="PF00294">
    <property type="entry name" value="PfkB"/>
    <property type="match status" value="1"/>
</dbReference>
<evidence type="ECO:0000313" key="8">
    <source>
        <dbReference type="Proteomes" id="UP000199651"/>
    </source>
</evidence>
<proteinExistence type="inferred from homology"/>
<accession>A0A1H0R475</accession>
<keyword evidence="2" id="KW-0808">Transferase</keyword>
<keyword evidence="4 7" id="KW-0418">Kinase</keyword>
<sequence>MDVVTFGELMGLMVAYPGDPLRHAHDFRRGIAGAEATVAIGLARLGYRTGWFGRLGDDAFGHAALEVLRAEGVDVSRVGLDAEAPTGMLVRDAHAVRRISVQYYRSGSAASLMRPADLDPTYIAGARVLHVTGITPALSESCLDTVRAAIELAHEHGVVVSFDPNLRLRLWSAERAAAVLGELVVGADLVLTSDEEALVMTGQSDRSLAAKWLLDRGSRLVVVKAGADGAWASDGVDEWAVPAFSAAVVDPVGAGDAFDAGFLSGWLDGVSVPDCLARGAACGALNVQALGDIDGLPYSADLVAALAVDSEVDR</sequence>
<dbReference type="InterPro" id="IPR002173">
    <property type="entry name" value="Carboh/pur_kinase_PfkB_CS"/>
</dbReference>
<dbReference type="InterPro" id="IPR029056">
    <property type="entry name" value="Ribokinase-like"/>
</dbReference>
<dbReference type="OrthoDB" id="9808601at2"/>
<dbReference type="Gene3D" id="3.40.1190.20">
    <property type="match status" value="1"/>
</dbReference>
<evidence type="ECO:0000256" key="4">
    <source>
        <dbReference type="ARBA" id="ARBA00022777"/>
    </source>
</evidence>
<dbReference type="PANTHER" id="PTHR43085:SF1">
    <property type="entry name" value="PSEUDOURIDINE KINASE-RELATED"/>
    <property type="match status" value="1"/>
</dbReference>
<evidence type="ECO:0000256" key="5">
    <source>
        <dbReference type="ARBA" id="ARBA00022840"/>
    </source>
</evidence>
<reference evidence="8" key="1">
    <citation type="submission" date="2016-10" db="EMBL/GenBank/DDBJ databases">
        <authorList>
            <person name="Varghese N."/>
            <person name="Submissions S."/>
        </authorList>
    </citation>
    <scope>NUCLEOTIDE SEQUENCE [LARGE SCALE GENOMIC DNA]</scope>
    <source>
        <strain evidence="8">IBRC-M 10655</strain>
    </source>
</reference>
<dbReference type="Proteomes" id="UP000199651">
    <property type="component" value="Unassembled WGS sequence"/>
</dbReference>
<keyword evidence="3" id="KW-0547">Nucleotide-binding</keyword>
<evidence type="ECO:0000313" key="7">
    <source>
        <dbReference type="EMBL" id="SDP23758.1"/>
    </source>
</evidence>
<dbReference type="EMBL" id="FNJB01000007">
    <property type="protein sequence ID" value="SDP23758.1"/>
    <property type="molecule type" value="Genomic_DNA"/>
</dbReference>
<dbReference type="InterPro" id="IPR050306">
    <property type="entry name" value="PfkB_Carbo_kinase"/>
</dbReference>
<keyword evidence="8" id="KW-1185">Reference proteome</keyword>
<evidence type="ECO:0000256" key="1">
    <source>
        <dbReference type="ARBA" id="ARBA00010688"/>
    </source>
</evidence>
<evidence type="ECO:0000256" key="2">
    <source>
        <dbReference type="ARBA" id="ARBA00022679"/>
    </source>
</evidence>
<dbReference type="SUPFAM" id="SSF53613">
    <property type="entry name" value="Ribokinase-like"/>
    <property type="match status" value="1"/>
</dbReference>